<keyword evidence="2" id="KW-0946">Virion</keyword>
<dbReference type="SUPFAM" id="SSF56112">
    <property type="entry name" value="Protein kinase-like (PK-like)"/>
    <property type="match status" value="1"/>
</dbReference>
<feature type="domain" description="Aminoglycoside phosphotransferase" evidence="1">
    <location>
        <begin position="41"/>
        <end position="260"/>
    </location>
</feature>
<dbReference type="InterPro" id="IPR014255">
    <property type="entry name" value="Spore_coat_CotS"/>
</dbReference>
<proteinExistence type="predicted"/>
<dbReference type="Gene3D" id="3.30.200.20">
    <property type="entry name" value="Phosphorylase Kinase, domain 1"/>
    <property type="match status" value="1"/>
</dbReference>
<name>A0A0R3JU64_CALMK</name>
<evidence type="ECO:0000259" key="1">
    <source>
        <dbReference type="Pfam" id="PF01636"/>
    </source>
</evidence>
<dbReference type="EMBL" id="LKHP01000005">
    <property type="protein sequence ID" value="KRQ87032.1"/>
    <property type="molecule type" value="Genomic_DNA"/>
</dbReference>
<accession>A0A0R3JU64</accession>
<dbReference type="Gene3D" id="3.90.1200.10">
    <property type="match status" value="1"/>
</dbReference>
<reference evidence="2 3" key="1">
    <citation type="submission" date="2015-09" db="EMBL/GenBank/DDBJ databases">
        <title>Draft genome sequence of a Caloramator mitchellensis, a moderate thermophile from the Great Artesian Basin of Australia.</title>
        <authorList>
            <person name="Patel B.K."/>
        </authorList>
    </citation>
    <scope>NUCLEOTIDE SEQUENCE [LARGE SCALE GENOMIC DNA]</scope>
    <source>
        <strain evidence="2 3">VF08</strain>
    </source>
</reference>
<dbReference type="AlphaFoldDB" id="A0A0R3JU64"/>
<dbReference type="InterPro" id="IPR002575">
    <property type="entry name" value="Aminoglycoside_PTrfase"/>
</dbReference>
<evidence type="ECO:0000313" key="2">
    <source>
        <dbReference type="EMBL" id="KRQ87032.1"/>
    </source>
</evidence>
<dbReference type="NCBIfam" id="TIGR02906">
    <property type="entry name" value="spore_CotS"/>
    <property type="match status" value="1"/>
</dbReference>
<dbReference type="Proteomes" id="UP000052015">
    <property type="component" value="Unassembled WGS sequence"/>
</dbReference>
<dbReference type="InterPro" id="IPR047175">
    <property type="entry name" value="CotS-like"/>
</dbReference>
<dbReference type="STRING" id="908809.ABG79_01225"/>
<sequence>MHKTRIIKKNTYLNEKEFTKISKILKNHYNLVPTEIEKVRSVYRITTDKGKYCLKEFKHNDKKAIIGFYLTKHLQENGFNGIAEYYKTKSDLECIKEHGRYYYLTSWIDGRECNFENFDELKSSLELLADFHQKAKGFYLSKVKINSNYNKWQKKLNLMIEDLKLFKKIILQKRVKTSFDIKYFDMVDYYLNIANKALEKFKSTAYTKVCDKAREQKFICHDSFYYQNLLIDKNDKLYLIDLDSIVYDIPIYDLAKFLRRTLNKSLFYWDFGITEKLIRFYEKNRHIEDEEYEIMLGFLMIPHRFWKIGRKRYFKHKEWSEEKYNKKLEKEIRLKDKREEFFDKFKNYFVEKKQDS</sequence>
<keyword evidence="2" id="KW-0167">Capsid protein</keyword>
<evidence type="ECO:0000313" key="3">
    <source>
        <dbReference type="Proteomes" id="UP000052015"/>
    </source>
</evidence>
<keyword evidence="3" id="KW-1185">Reference proteome</keyword>
<dbReference type="PANTHER" id="PTHR39179:SF1">
    <property type="entry name" value="SPORE COAT PROTEIN I"/>
    <property type="match status" value="1"/>
</dbReference>
<dbReference type="RefSeq" id="WP_057978169.1">
    <property type="nucleotide sequence ID" value="NZ_LKHP01000005.1"/>
</dbReference>
<organism evidence="2 3">
    <name type="scientific">Caloramator mitchellensis</name>
    <dbReference type="NCBI Taxonomy" id="908809"/>
    <lineage>
        <taxon>Bacteria</taxon>
        <taxon>Bacillati</taxon>
        <taxon>Bacillota</taxon>
        <taxon>Clostridia</taxon>
        <taxon>Eubacteriales</taxon>
        <taxon>Clostridiaceae</taxon>
        <taxon>Caloramator</taxon>
    </lineage>
</organism>
<gene>
    <name evidence="2" type="primary">cotS_2</name>
    <name evidence="2" type="ORF">ABG79_01225</name>
</gene>
<dbReference type="PANTHER" id="PTHR39179">
    <property type="entry name" value="SPORE COAT PROTEIN I"/>
    <property type="match status" value="1"/>
</dbReference>
<protein>
    <submittedName>
        <fullName evidence="2">Spore coat protein S</fullName>
    </submittedName>
</protein>
<dbReference type="OrthoDB" id="9771902at2"/>
<dbReference type="InterPro" id="IPR011009">
    <property type="entry name" value="Kinase-like_dom_sf"/>
</dbReference>
<dbReference type="GO" id="GO:0042601">
    <property type="term" value="C:endospore-forming forespore"/>
    <property type="evidence" value="ECO:0007669"/>
    <property type="project" value="TreeGrafter"/>
</dbReference>
<dbReference type="Pfam" id="PF01636">
    <property type="entry name" value="APH"/>
    <property type="match status" value="1"/>
</dbReference>
<comment type="caution">
    <text evidence="2">The sequence shown here is derived from an EMBL/GenBank/DDBJ whole genome shotgun (WGS) entry which is preliminary data.</text>
</comment>